<accession>A0A1X6P8X7</accession>
<reference evidence="1 2" key="1">
    <citation type="submission" date="2017-03" db="EMBL/GenBank/DDBJ databases">
        <title>WGS assembly of Porphyra umbilicalis.</title>
        <authorList>
            <person name="Brawley S.H."/>
            <person name="Blouin N.A."/>
            <person name="Ficko-Blean E."/>
            <person name="Wheeler G.L."/>
            <person name="Lohr M."/>
            <person name="Goodson H.V."/>
            <person name="Jenkins J.W."/>
            <person name="Blaby-Haas C.E."/>
            <person name="Helliwell K.E."/>
            <person name="Chan C."/>
            <person name="Marriage T."/>
            <person name="Bhattacharya D."/>
            <person name="Klein A.S."/>
            <person name="Badis Y."/>
            <person name="Brodie J."/>
            <person name="Cao Y."/>
            <person name="Collen J."/>
            <person name="Dittami S.M."/>
            <person name="Gachon C.M."/>
            <person name="Green B.R."/>
            <person name="Karpowicz S."/>
            <person name="Kim J.W."/>
            <person name="Kudahl U."/>
            <person name="Lin S."/>
            <person name="Michel G."/>
            <person name="Mittag M."/>
            <person name="Olson B.J."/>
            <person name="Pangilinan J."/>
            <person name="Peng Y."/>
            <person name="Qiu H."/>
            <person name="Shu S."/>
            <person name="Singer J.T."/>
            <person name="Smith A.G."/>
            <person name="Sprecher B.N."/>
            <person name="Wagner V."/>
            <person name="Wang W."/>
            <person name="Wang Z.-Y."/>
            <person name="Yan J."/>
            <person name="Yarish C."/>
            <person name="Zoeuner-Riek S."/>
            <person name="Zhuang Y."/>
            <person name="Zou Y."/>
            <person name="Lindquist E.A."/>
            <person name="Grimwood J."/>
            <person name="Barry K."/>
            <person name="Rokhsar D.S."/>
            <person name="Schmutz J."/>
            <person name="Stiller J.W."/>
            <person name="Grossman A.R."/>
            <person name="Prochnik S.E."/>
        </authorList>
    </citation>
    <scope>NUCLEOTIDE SEQUENCE [LARGE SCALE GENOMIC DNA]</scope>
    <source>
        <strain evidence="1">4086291</strain>
    </source>
</reference>
<name>A0A1X6P8X7_PORUM</name>
<keyword evidence="2" id="KW-1185">Reference proteome</keyword>
<sequence length="207" mass="22839">MQECTADWLQIFIREADSLLSRRWRLPQRQPRVDAVALAATAIEVESAASMRRHTAKAYRYLHRAVSQFYQRVRNMAVSAFATFVNDKAGLGTLRRVRGTQAKIEVCFWQQEAGALLLKGAFITELLDRGGVVHALCVVFSILGVLNRSSEAGALPTNGDFIACFTAHVALVSMKIRVHLKKRAASESDDGDAVDTTLDLSGGHRPQ</sequence>
<dbReference type="EMBL" id="KV918841">
    <property type="protein sequence ID" value="OSX77308.1"/>
    <property type="molecule type" value="Genomic_DNA"/>
</dbReference>
<proteinExistence type="predicted"/>
<organism evidence="1 2">
    <name type="scientific">Porphyra umbilicalis</name>
    <name type="common">Purple laver</name>
    <name type="synonym">Red alga</name>
    <dbReference type="NCBI Taxonomy" id="2786"/>
    <lineage>
        <taxon>Eukaryota</taxon>
        <taxon>Rhodophyta</taxon>
        <taxon>Bangiophyceae</taxon>
        <taxon>Bangiales</taxon>
        <taxon>Bangiaceae</taxon>
        <taxon>Porphyra</taxon>
    </lineage>
</organism>
<evidence type="ECO:0000313" key="2">
    <source>
        <dbReference type="Proteomes" id="UP000218209"/>
    </source>
</evidence>
<gene>
    <name evidence="1" type="ORF">BU14_0152s0003</name>
</gene>
<dbReference type="AlphaFoldDB" id="A0A1X6P8X7"/>
<protein>
    <submittedName>
        <fullName evidence="1">Uncharacterized protein</fullName>
    </submittedName>
</protein>
<dbReference type="Proteomes" id="UP000218209">
    <property type="component" value="Unassembled WGS sequence"/>
</dbReference>
<evidence type="ECO:0000313" key="1">
    <source>
        <dbReference type="EMBL" id="OSX77308.1"/>
    </source>
</evidence>